<reference evidence="3" key="1">
    <citation type="submission" date="2016-11" db="UniProtKB">
        <authorList>
            <consortium name="WormBaseParasite"/>
        </authorList>
    </citation>
    <scope>IDENTIFICATION</scope>
</reference>
<protein>
    <submittedName>
        <fullName evidence="3">tRNA-synt_1g domain-containing protein</fullName>
    </submittedName>
</protein>
<organism evidence="2 3">
    <name type="scientific">Caenorhabditis tropicalis</name>
    <dbReference type="NCBI Taxonomy" id="1561998"/>
    <lineage>
        <taxon>Eukaryota</taxon>
        <taxon>Metazoa</taxon>
        <taxon>Ecdysozoa</taxon>
        <taxon>Nematoda</taxon>
        <taxon>Chromadorea</taxon>
        <taxon>Rhabditida</taxon>
        <taxon>Rhabditina</taxon>
        <taxon>Rhabditomorpha</taxon>
        <taxon>Rhabditoidea</taxon>
        <taxon>Rhabditidae</taxon>
        <taxon>Peloderinae</taxon>
        <taxon>Caenorhabditis</taxon>
    </lineage>
</organism>
<evidence type="ECO:0000256" key="1">
    <source>
        <dbReference type="SAM" id="Phobius"/>
    </source>
</evidence>
<keyword evidence="1" id="KW-1133">Transmembrane helix</keyword>
<accession>A0A1I7U071</accession>
<keyword evidence="1" id="KW-0472">Membrane</keyword>
<feature type="transmembrane region" description="Helical" evidence="1">
    <location>
        <begin position="66"/>
        <end position="90"/>
    </location>
</feature>
<dbReference type="AlphaFoldDB" id="A0A1I7U071"/>
<evidence type="ECO:0000313" key="2">
    <source>
        <dbReference type="Proteomes" id="UP000095282"/>
    </source>
</evidence>
<proteinExistence type="predicted"/>
<keyword evidence="2" id="KW-1185">Reference proteome</keyword>
<sequence>MDAHLNKQKEESWDNAVPYIRLGRTAEQVTGFYLKRLGYANNTESRMFECLVLSRHHSSSLGFVPYLLNCLLNLIHINGYLFIFLGMLCVHCR</sequence>
<keyword evidence="1" id="KW-0812">Transmembrane</keyword>
<dbReference type="WBParaSite" id="Csp11.Scaffold629.g13542.t1">
    <property type="protein sequence ID" value="Csp11.Scaffold629.g13542.t1"/>
    <property type="gene ID" value="Csp11.Scaffold629.g13542"/>
</dbReference>
<name>A0A1I7U071_9PELO</name>
<dbReference type="Proteomes" id="UP000095282">
    <property type="component" value="Unplaced"/>
</dbReference>
<evidence type="ECO:0000313" key="3">
    <source>
        <dbReference type="WBParaSite" id="Csp11.Scaffold629.g13542.t1"/>
    </source>
</evidence>